<feature type="compositionally biased region" description="Low complexity" evidence="1">
    <location>
        <begin position="261"/>
        <end position="274"/>
    </location>
</feature>
<reference evidence="3" key="1">
    <citation type="journal article" date="2023" name="bioRxiv">
        <title>Complete genome of the Medicago anthracnose fungus, Colletotrichum destructivum, reveals a mini-chromosome-like region within a core chromosome.</title>
        <authorList>
            <person name="Lapalu N."/>
            <person name="Simon A."/>
            <person name="Lu A."/>
            <person name="Plaumann P.-L."/>
            <person name="Amselem J."/>
            <person name="Pigne S."/>
            <person name="Auger A."/>
            <person name="Koch C."/>
            <person name="Dallery J.-F."/>
            <person name="O'Connell R.J."/>
        </authorList>
    </citation>
    <scope>NUCLEOTIDE SEQUENCE [LARGE SCALE GENOMIC DNA]</scope>
    <source>
        <strain evidence="3">CBS 520.97</strain>
    </source>
</reference>
<dbReference type="RefSeq" id="XP_062772711.1">
    <property type="nucleotide sequence ID" value="XM_062916660.1"/>
</dbReference>
<accession>A0AAX4HWN7</accession>
<organism evidence="2 3">
    <name type="scientific">Colletotrichum destructivum</name>
    <dbReference type="NCBI Taxonomy" id="34406"/>
    <lineage>
        <taxon>Eukaryota</taxon>
        <taxon>Fungi</taxon>
        <taxon>Dikarya</taxon>
        <taxon>Ascomycota</taxon>
        <taxon>Pezizomycotina</taxon>
        <taxon>Sordariomycetes</taxon>
        <taxon>Hypocreomycetidae</taxon>
        <taxon>Glomerellales</taxon>
        <taxon>Glomerellaceae</taxon>
        <taxon>Colletotrichum</taxon>
        <taxon>Colletotrichum destructivum species complex</taxon>
    </lineage>
</organism>
<feature type="compositionally biased region" description="Pro residues" evidence="1">
    <location>
        <begin position="236"/>
        <end position="260"/>
    </location>
</feature>
<gene>
    <name evidence="2" type="ORF">CDEST_00501</name>
</gene>
<feature type="compositionally biased region" description="Pro residues" evidence="1">
    <location>
        <begin position="275"/>
        <end position="288"/>
    </location>
</feature>
<dbReference type="AlphaFoldDB" id="A0AAX4HWN7"/>
<keyword evidence="3" id="KW-1185">Reference proteome</keyword>
<feature type="region of interest" description="Disordered" evidence="1">
    <location>
        <begin position="138"/>
        <end position="308"/>
    </location>
</feature>
<name>A0AAX4HWN7_9PEZI</name>
<dbReference type="EMBL" id="CP137305">
    <property type="protein sequence ID" value="WQF75487.1"/>
    <property type="molecule type" value="Genomic_DNA"/>
</dbReference>
<feature type="compositionally biased region" description="Acidic residues" evidence="1">
    <location>
        <begin position="210"/>
        <end position="220"/>
    </location>
</feature>
<proteinExistence type="predicted"/>
<dbReference type="GeneID" id="87937004"/>
<dbReference type="KEGG" id="cdet:87937004"/>
<feature type="compositionally biased region" description="Basic residues" evidence="1">
    <location>
        <begin position="182"/>
        <end position="204"/>
    </location>
</feature>
<protein>
    <submittedName>
        <fullName evidence="2">Uncharacterized protein</fullName>
    </submittedName>
</protein>
<evidence type="ECO:0000313" key="3">
    <source>
        <dbReference type="Proteomes" id="UP001322277"/>
    </source>
</evidence>
<evidence type="ECO:0000256" key="1">
    <source>
        <dbReference type="SAM" id="MobiDB-lite"/>
    </source>
</evidence>
<feature type="compositionally biased region" description="Low complexity" evidence="1">
    <location>
        <begin position="152"/>
        <end position="172"/>
    </location>
</feature>
<sequence length="427" mass="46551">MLVSLNDIPEDSALSKRTILPTMAPNPLCLVWREQIIGNISIHLLSTASSSCIMTYTGNLDNLRLISGRSALIDVYTSRHPNKSYTIYAVKVHRGKRQEILSATGRDLEDAFENLHTKSSQEVYQFIDANGFAFPRGVKSVSGSHEDDESDSSNSEASTVEVSDILSVSAVSDDSDGDNSRRRAKKTKGSSHRKTKRKTKRQFKHHDSSSSEEEEIDSDSGPEISLRRHRAAVAPIPRPSYIPTPPGVVSHPPPPPPGWRGPPARVYPPGVAAGPPQPPRPSFPPGMRPQPSQGLAASTAPVTPAAPAAPSKPVRLIIKWRGHGEKKVIETCVASHRALQRTALAHVRSHWQTFENVIPQDMTPGRLWGLGAKVRRVALGKDLYAISAAGGDDLGMYFKAEDIPKFEVEVDHDGSIMPPPPHPHSQQ</sequence>
<feature type="compositionally biased region" description="Low complexity" evidence="1">
    <location>
        <begin position="296"/>
        <end position="308"/>
    </location>
</feature>
<evidence type="ECO:0000313" key="2">
    <source>
        <dbReference type="EMBL" id="WQF75487.1"/>
    </source>
</evidence>
<dbReference type="Proteomes" id="UP001322277">
    <property type="component" value="Chromosome 1"/>
</dbReference>